<dbReference type="AlphaFoldDB" id="A0A8S9IJI5"/>
<feature type="region of interest" description="Disordered" evidence="1">
    <location>
        <begin position="288"/>
        <end position="327"/>
    </location>
</feature>
<proteinExistence type="predicted"/>
<accession>A0A8S9IJI5</accession>
<sequence length="327" mass="37566">MGFDSSYTHTHMVSVPPDSWILRSESKRISQSELAKRPDPFFLPDLLDGFEESKYGWLADDVKRLCELKRKLLNGSVSVEETETRQKKEKPDDVLSQESVTVTVENVQDNKPKQIEDCEHSFIYKDDVGEVCRVCGLIKTPIENIIEVVYYKSLLLENYLLSTQSLHLEVFHNHTMVGTDHSLPFSTARNLRTYKHTYTLSLLVTLFVEQQWVLILLTPTHMVSVPPDSWILRSESKRISQSELAKRPDPFFLPDLLDGFEESKYGWLADDVKRLCELKRKLLNGSVSVEETETRQKKEKPDDVLSQESVTIGDCSGSESYNEEDSQ</sequence>
<evidence type="ECO:0000313" key="3">
    <source>
        <dbReference type="Proteomes" id="UP000712281"/>
    </source>
</evidence>
<comment type="caution">
    <text evidence="2">The sequence shown here is derived from an EMBL/GenBank/DDBJ whole genome shotgun (WGS) entry which is preliminary data.</text>
</comment>
<feature type="compositionally biased region" description="Basic and acidic residues" evidence="1">
    <location>
        <begin position="82"/>
        <end position="93"/>
    </location>
</feature>
<feature type="region of interest" description="Disordered" evidence="1">
    <location>
        <begin position="79"/>
        <end position="98"/>
    </location>
</feature>
<evidence type="ECO:0000256" key="1">
    <source>
        <dbReference type="SAM" id="MobiDB-lite"/>
    </source>
</evidence>
<feature type="compositionally biased region" description="Basic and acidic residues" evidence="1">
    <location>
        <begin position="292"/>
        <end position="303"/>
    </location>
</feature>
<evidence type="ECO:0000313" key="2">
    <source>
        <dbReference type="EMBL" id="KAF2569382.1"/>
    </source>
</evidence>
<name>A0A8S9IJI5_BRACR</name>
<gene>
    <name evidence="2" type="ORF">F2Q68_00027884</name>
</gene>
<organism evidence="2 3">
    <name type="scientific">Brassica cretica</name>
    <name type="common">Mustard</name>
    <dbReference type="NCBI Taxonomy" id="69181"/>
    <lineage>
        <taxon>Eukaryota</taxon>
        <taxon>Viridiplantae</taxon>
        <taxon>Streptophyta</taxon>
        <taxon>Embryophyta</taxon>
        <taxon>Tracheophyta</taxon>
        <taxon>Spermatophyta</taxon>
        <taxon>Magnoliopsida</taxon>
        <taxon>eudicotyledons</taxon>
        <taxon>Gunneridae</taxon>
        <taxon>Pentapetalae</taxon>
        <taxon>rosids</taxon>
        <taxon>malvids</taxon>
        <taxon>Brassicales</taxon>
        <taxon>Brassicaceae</taxon>
        <taxon>Brassiceae</taxon>
        <taxon>Brassica</taxon>
    </lineage>
</organism>
<dbReference type="Proteomes" id="UP000712281">
    <property type="component" value="Unassembled WGS sequence"/>
</dbReference>
<reference evidence="2" key="1">
    <citation type="submission" date="2019-12" db="EMBL/GenBank/DDBJ databases">
        <title>Genome sequencing and annotation of Brassica cretica.</title>
        <authorList>
            <person name="Studholme D.J."/>
            <person name="Sarris P.F."/>
        </authorList>
    </citation>
    <scope>NUCLEOTIDE SEQUENCE</scope>
    <source>
        <strain evidence="2">PFS-001/15</strain>
        <tissue evidence="2">Leaf</tissue>
    </source>
</reference>
<protein>
    <submittedName>
        <fullName evidence="2">Uncharacterized protein</fullName>
    </submittedName>
</protein>
<dbReference type="EMBL" id="QGKW02001911">
    <property type="protein sequence ID" value="KAF2569382.1"/>
    <property type="molecule type" value="Genomic_DNA"/>
</dbReference>